<name>A0AAD1UEG2_EUPCR</name>
<evidence type="ECO:0000256" key="4">
    <source>
        <dbReference type="PROSITE-ProRule" id="PRU01052"/>
    </source>
</evidence>
<sequence>MSSGDISYGDEDVLGSEEGDPSIKVKSNNINSLNNVMISHEKQNYRKSIQKNISPRKKKLSDSEQDSEESSESDNSEDQSSGSGSSIGQVSDQDSEEEKFFDDNSEQSQEPYEVDGPVQLVKVNEDLTSFEICEEGMKVLKSIKGDIGVVSLAGAQRTGKSFALNMLLDKLGGKGFKVSPSTDSCTQGIWIWGTPTFVKSRNMHVILLDTEGSGSIDKNSTHDGKIFALVVLISSFFIYNSFGAIDENAINNLSLAAKLSTNIAVRAGKGISEDELISNFTPKFLWLLRDFVLEMKENGHRITENEYLDSRINNYTEVKTALVKFFKMRELMTMVRPSNDEHQLANLNKVDFNDLRPKFQTKAKLLQQKVFEECPLKQMNNKRISGRVLAKLLEMYVDAINDGAVPNITSAWENVVEQEREKYLTKAKLYYSQLAKQIEMPMEESDLLKKLFKMRIQAMDILREGFKLGDEKSDQEENKIVLKELTIAIDQNEKESQRANLAISRKTCEEIARNAFSSINLTIRSKGYCMDNIEDIGYDVEAFTKSYKQKAVGPGKTEVFINFMNSAIPKISKDVLTTEYQKQKINEDRLNQAIGILQEKNKMLEENLEEIEQEHGMKKDEYEDIQIKLRKATKQEEILLKKAEEEADKRKMLIDDLAEEKERNQKLDSKRKKAEKQLKKREDELENEKRDIRQRDALGANISSEEASRIKETARREAIEDRSGYASDGNPAATTGGKGKNKRGKNGKKIGTPKPGQSGCKCAIF</sequence>
<feature type="compositionally biased region" description="Basic and acidic residues" evidence="5">
    <location>
        <begin position="675"/>
        <end position="696"/>
    </location>
</feature>
<protein>
    <recommendedName>
        <fullName evidence="6">GB1/RHD3-type G domain-containing protein</fullName>
    </recommendedName>
</protein>
<dbReference type="Pfam" id="PF02841">
    <property type="entry name" value="GBP_C"/>
    <property type="match status" value="1"/>
</dbReference>
<dbReference type="GO" id="GO:0003924">
    <property type="term" value="F:GTPase activity"/>
    <property type="evidence" value="ECO:0007669"/>
    <property type="project" value="InterPro"/>
</dbReference>
<keyword evidence="1" id="KW-0547">Nucleotide-binding</keyword>
<feature type="compositionally biased region" description="Acidic residues" evidence="5">
    <location>
        <begin position="93"/>
        <end position="105"/>
    </location>
</feature>
<proteinExistence type="inferred from homology"/>
<evidence type="ECO:0000256" key="3">
    <source>
        <dbReference type="ARBA" id="ARBA00023134"/>
    </source>
</evidence>
<feature type="domain" description="GB1/RHD3-type G" evidence="6">
    <location>
        <begin position="144"/>
        <end position="375"/>
    </location>
</feature>
<dbReference type="PANTHER" id="PTHR10751">
    <property type="entry name" value="GUANYLATE BINDING PROTEIN"/>
    <property type="match status" value="1"/>
</dbReference>
<accession>A0AAD1UEG2</accession>
<dbReference type="SUPFAM" id="SSF48340">
    <property type="entry name" value="Interferon-induced guanylate-binding protein 1 (GBP1), C-terminal domain"/>
    <property type="match status" value="1"/>
</dbReference>
<keyword evidence="8" id="KW-1185">Reference proteome</keyword>
<feature type="compositionally biased region" description="Acidic residues" evidence="5">
    <location>
        <begin position="63"/>
        <end position="77"/>
    </location>
</feature>
<evidence type="ECO:0000256" key="5">
    <source>
        <dbReference type="SAM" id="MobiDB-lite"/>
    </source>
</evidence>
<feature type="compositionally biased region" description="Polar residues" evidence="5">
    <location>
        <begin position="25"/>
        <end position="37"/>
    </location>
</feature>
<evidence type="ECO:0000313" key="8">
    <source>
        <dbReference type="Proteomes" id="UP001295684"/>
    </source>
</evidence>
<dbReference type="Proteomes" id="UP001295684">
    <property type="component" value="Unassembled WGS sequence"/>
</dbReference>
<comment type="similarity">
    <text evidence="4">Belongs to the TRAFAC class dynamin-like GTPase superfamily. GB1/RHD3 GTPase family.</text>
</comment>
<evidence type="ECO:0000313" key="7">
    <source>
        <dbReference type="EMBL" id="CAI2366481.1"/>
    </source>
</evidence>
<feature type="compositionally biased region" description="Basic residues" evidence="5">
    <location>
        <begin position="739"/>
        <end position="748"/>
    </location>
</feature>
<keyword evidence="2" id="KW-0378">Hydrolase</keyword>
<dbReference type="InterPro" id="IPR030386">
    <property type="entry name" value="G_GB1_RHD3_dom"/>
</dbReference>
<evidence type="ECO:0000256" key="1">
    <source>
        <dbReference type="ARBA" id="ARBA00022741"/>
    </source>
</evidence>
<feature type="compositionally biased region" description="Acidic residues" evidence="5">
    <location>
        <begin position="8"/>
        <end position="20"/>
    </location>
</feature>
<feature type="compositionally biased region" description="Basic and acidic residues" evidence="5">
    <location>
        <begin position="706"/>
        <end position="723"/>
    </location>
</feature>
<dbReference type="EMBL" id="CAMPGE010007566">
    <property type="protein sequence ID" value="CAI2366481.1"/>
    <property type="molecule type" value="Genomic_DNA"/>
</dbReference>
<feature type="compositionally biased region" description="Low complexity" evidence="5">
    <location>
        <begin position="78"/>
        <end position="92"/>
    </location>
</feature>
<evidence type="ECO:0000256" key="2">
    <source>
        <dbReference type="ARBA" id="ARBA00022801"/>
    </source>
</evidence>
<feature type="region of interest" description="Disordered" evidence="5">
    <location>
        <begin position="661"/>
        <end position="765"/>
    </location>
</feature>
<keyword evidence="3" id="KW-0342">GTP-binding</keyword>
<gene>
    <name evidence="7" type="ORF">ECRASSUSDP1_LOCUS7754</name>
</gene>
<reference evidence="7" key="1">
    <citation type="submission" date="2023-07" db="EMBL/GenBank/DDBJ databases">
        <authorList>
            <consortium name="AG Swart"/>
            <person name="Singh M."/>
            <person name="Singh A."/>
            <person name="Seah K."/>
            <person name="Emmerich C."/>
        </authorList>
    </citation>
    <scope>NUCLEOTIDE SEQUENCE</scope>
    <source>
        <strain evidence="7">DP1</strain>
    </source>
</reference>
<dbReference type="InterPro" id="IPR015894">
    <property type="entry name" value="Guanylate-bd_N"/>
</dbReference>
<dbReference type="InterPro" id="IPR027417">
    <property type="entry name" value="P-loop_NTPase"/>
</dbReference>
<dbReference type="PROSITE" id="PS51715">
    <property type="entry name" value="G_GB1_RHD3"/>
    <property type="match status" value="1"/>
</dbReference>
<feature type="region of interest" description="Disordered" evidence="5">
    <location>
        <begin position="1"/>
        <end position="118"/>
    </location>
</feature>
<dbReference type="Gene3D" id="3.40.50.300">
    <property type="entry name" value="P-loop containing nucleotide triphosphate hydrolases"/>
    <property type="match status" value="1"/>
</dbReference>
<dbReference type="GO" id="GO:0005525">
    <property type="term" value="F:GTP binding"/>
    <property type="evidence" value="ECO:0007669"/>
    <property type="project" value="UniProtKB-KW"/>
</dbReference>
<organism evidence="7 8">
    <name type="scientific">Euplotes crassus</name>
    <dbReference type="NCBI Taxonomy" id="5936"/>
    <lineage>
        <taxon>Eukaryota</taxon>
        <taxon>Sar</taxon>
        <taxon>Alveolata</taxon>
        <taxon>Ciliophora</taxon>
        <taxon>Intramacronucleata</taxon>
        <taxon>Spirotrichea</taxon>
        <taxon>Hypotrichia</taxon>
        <taxon>Euplotida</taxon>
        <taxon>Euplotidae</taxon>
        <taxon>Moneuplotes</taxon>
    </lineage>
</organism>
<dbReference type="InterPro" id="IPR003191">
    <property type="entry name" value="Guanylate-bd/ATL_C"/>
</dbReference>
<dbReference type="SUPFAM" id="SSF52540">
    <property type="entry name" value="P-loop containing nucleoside triphosphate hydrolases"/>
    <property type="match status" value="1"/>
</dbReference>
<dbReference type="Pfam" id="PF02263">
    <property type="entry name" value="GBP"/>
    <property type="match status" value="1"/>
</dbReference>
<dbReference type="InterPro" id="IPR036543">
    <property type="entry name" value="Guanylate-bd_C_sf"/>
</dbReference>
<dbReference type="Gene3D" id="1.20.1000.10">
    <property type="entry name" value="Guanylate-binding protein, C-terminal domain"/>
    <property type="match status" value="1"/>
</dbReference>
<dbReference type="AlphaFoldDB" id="A0AAD1UEG2"/>
<dbReference type="CDD" id="cd01851">
    <property type="entry name" value="GBP"/>
    <property type="match status" value="1"/>
</dbReference>
<comment type="caution">
    <text evidence="7">The sequence shown here is derived from an EMBL/GenBank/DDBJ whole genome shotgun (WGS) entry which is preliminary data.</text>
</comment>
<evidence type="ECO:0000259" key="6">
    <source>
        <dbReference type="PROSITE" id="PS51715"/>
    </source>
</evidence>